<evidence type="ECO:0000313" key="2">
    <source>
        <dbReference type="Proteomes" id="UP001201163"/>
    </source>
</evidence>
<sequence>IADPWSNRRSGSHCCCQLVLAGLFQECDHQRIFHRLCNPTAMWENVFLLILTGVVKIAFTA</sequence>
<protein>
    <submittedName>
        <fullName evidence="1">Uncharacterized protein</fullName>
    </submittedName>
</protein>
<name>A0AAD4LFL2_9AGAM</name>
<proteinExistence type="predicted"/>
<dbReference type="EMBL" id="JAKELL010000034">
    <property type="protein sequence ID" value="KAH8989822.1"/>
    <property type="molecule type" value="Genomic_DNA"/>
</dbReference>
<gene>
    <name evidence="1" type="ORF">EDB92DRAFT_1866870</name>
</gene>
<dbReference type="Proteomes" id="UP001201163">
    <property type="component" value="Unassembled WGS sequence"/>
</dbReference>
<dbReference type="AlphaFoldDB" id="A0AAD4LFL2"/>
<comment type="caution">
    <text evidence="1">The sequence shown here is derived from an EMBL/GenBank/DDBJ whole genome shotgun (WGS) entry which is preliminary data.</text>
</comment>
<organism evidence="1 2">
    <name type="scientific">Lactarius akahatsu</name>
    <dbReference type="NCBI Taxonomy" id="416441"/>
    <lineage>
        <taxon>Eukaryota</taxon>
        <taxon>Fungi</taxon>
        <taxon>Dikarya</taxon>
        <taxon>Basidiomycota</taxon>
        <taxon>Agaricomycotina</taxon>
        <taxon>Agaricomycetes</taxon>
        <taxon>Russulales</taxon>
        <taxon>Russulaceae</taxon>
        <taxon>Lactarius</taxon>
    </lineage>
</organism>
<feature type="non-terminal residue" evidence="1">
    <location>
        <position position="61"/>
    </location>
</feature>
<accession>A0AAD4LFL2</accession>
<evidence type="ECO:0000313" key="1">
    <source>
        <dbReference type="EMBL" id="KAH8989822.1"/>
    </source>
</evidence>
<reference evidence="1" key="1">
    <citation type="submission" date="2022-01" db="EMBL/GenBank/DDBJ databases">
        <title>Comparative genomics reveals a dynamic genome evolution in the ectomycorrhizal milk-cap (Lactarius) mushrooms.</title>
        <authorList>
            <consortium name="DOE Joint Genome Institute"/>
            <person name="Lebreton A."/>
            <person name="Tang N."/>
            <person name="Kuo A."/>
            <person name="LaButti K."/>
            <person name="Drula E."/>
            <person name="Barry K."/>
            <person name="Clum A."/>
            <person name="Lipzen A."/>
            <person name="Mousain D."/>
            <person name="Ng V."/>
            <person name="Wang R."/>
            <person name="Wang X."/>
            <person name="Dai Y."/>
            <person name="Henrissat B."/>
            <person name="Grigoriev I.V."/>
            <person name="Guerin-Laguette A."/>
            <person name="Yu F."/>
            <person name="Martin F.M."/>
        </authorList>
    </citation>
    <scope>NUCLEOTIDE SEQUENCE</scope>
    <source>
        <strain evidence="1">QP</strain>
    </source>
</reference>
<keyword evidence="2" id="KW-1185">Reference proteome</keyword>